<dbReference type="SUPFAM" id="SSF109854">
    <property type="entry name" value="DinB/YfiT-like putative metalloenzymes"/>
    <property type="match status" value="1"/>
</dbReference>
<dbReference type="InterPro" id="IPR034660">
    <property type="entry name" value="DinB/YfiT-like"/>
</dbReference>
<dbReference type="InterPro" id="IPR017519">
    <property type="entry name" value="CHP03085"/>
</dbReference>
<proteinExistence type="predicted"/>
<evidence type="ECO:0000313" key="1">
    <source>
        <dbReference type="EMBL" id="QNE89733.1"/>
    </source>
</evidence>
<keyword evidence="2" id="KW-1185">Reference proteome</keyword>
<accession>A0A7G7CQ67</accession>
<protein>
    <submittedName>
        <fullName evidence="1">TIGR03085 family protein</fullName>
    </submittedName>
</protein>
<gene>
    <name evidence="1" type="ORF">H0194_01365</name>
</gene>
<dbReference type="InterPro" id="IPR017517">
    <property type="entry name" value="Maleyloyr_isom"/>
</dbReference>
<dbReference type="NCBIfam" id="TIGR03083">
    <property type="entry name" value="maleylpyruvate isomerase family mycothiol-dependent enzyme"/>
    <property type="match status" value="1"/>
</dbReference>
<dbReference type="KEGG" id="cik:H0194_01365"/>
<name>A0A7G7CQ67_9CORY</name>
<dbReference type="NCBIfam" id="TIGR03085">
    <property type="entry name" value="TIGR03085 family metal-binding protein"/>
    <property type="match status" value="1"/>
</dbReference>
<evidence type="ECO:0000313" key="2">
    <source>
        <dbReference type="Proteomes" id="UP000515743"/>
    </source>
</evidence>
<dbReference type="Proteomes" id="UP000515743">
    <property type="component" value="Chromosome"/>
</dbReference>
<organism evidence="1 2">
    <name type="scientific">Corynebacterium incognita</name>
    <dbReference type="NCBI Taxonomy" id="2754725"/>
    <lineage>
        <taxon>Bacteria</taxon>
        <taxon>Bacillati</taxon>
        <taxon>Actinomycetota</taxon>
        <taxon>Actinomycetes</taxon>
        <taxon>Mycobacteriales</taxon>
        <taxon>Corynebacteriaceae</taxon>
        <taxon>Corynebacterium</taxon>
    </lineage>
</organism>
<reference evidence="1 2" key="1">
    <citation type="submission" date="2020-07" db="EMBL/GenBank/DDBJ databases">
        <title>Complete genome and description of Corynebacterium incognita strain Marseille-Q3630 sp. nov.</title>
        <authorList>
            <person name="Boxberger M."/>
        </authorList>
    </citation>
    <scope>NUCLEOTIDE SEQUENCE [LARGE SCALE GENOMIC DNA]</scope>
    <source>
        <strain evidence="1 2">Marseille-Q3630</strain>
    </source>
</reference>
<sequence>MLGAMSFSASERRRLSELMLRLGPDAPTLCEGWQVRDLASHLWVRENQPLAAAGMFVPALAQRLDQAMDSATQRDFQELVGAWAQGPSPRSPFKLIDAQANLTEHFIHHEDVRRANGLVQSRDLSLVVQGSLYRSLKMLAPRLLGKSKQPVVLHPGGFDRIVCADKRQVARQGDAVVTVTGAVGELLLWVYGRDVVEIDFSGDVGQVTRSGM</sequence>
<dbReference type="EMBL" id="CP059404">
    <property type="protein sequence ID" value="QNE89733.1"/>
    <property type="molecule type" value="Genomic_DNA"/>
</dbReference>
<dbReference type="AlphaFoldDB" id="A0A7G7CQ67"/>